<accession>A0A8J2YQ73</accession>
<keyword evidence="2" id="KW-1185">Reference proteome</keyword>
<name>A0A8J2YQ73_9PROT</name>
<dbReference type="RefSeq" id="WP_189041737.1">
    <property type="nucleotide sequence ID" value="NZ_BMJQ01000001.1"/>
</dbReference>
<proteinExistence type="predicted"/>
<comment type="caution">
    <text evidence="1">The sequence shown here is derived from an EMBL/GenBank/DDBJ whole genome shotgun (WGS) entry which is preliminary data.</text>
</comment>
<protein>
    <submittedName>
        <fullName evidence="1">Uncharacterized protein</fullName>
    </submittedName>
</protein>
<sequence length="200" mass="21354">MAVGGYFVWSKMQAEAGELLASIIARKEAERVSGGGLFFWGIGNSLGQAVIDAAKLNGGSLPVMWSVMRSRPRAIDVAPAEVVRWTAYLDREGREYEVPPHVTVTSRRSGRSHHFALACCSASPLILGDHGPFDPSRCTTRSGKAPGASQVTALLSGPSELGQSGAPYRIAFRAELVAPWAVRLVRPVPFALPTDGAARR</sequence>
<dbReference type="EMBL" id="BMJQ01000001">
    <property type="protein sequence ID" value="GGF00982.1"/>
    <property type="molecule type" value="Genomic_DNA"/>
</dbReference>
<reference evidence="1" key="2">
    <citation type="submission" date="2020-09" db="EMBL/GenBank/DDBJ databases">
        <authorList>
            <person name="Sun Q."/>
            <person name="Zhou Y."/>
        </authorList>
    </citation>
    <scope>NUCLEOTIDE SEQUENCE</scope>
    <source>
        <strain evidence="1">CGMCC 1.15725</strain>
    </source>
</reference>
<dbReference type="Proteomes" id="UP000646365">
    <property type="component" value="Unassembled WGS sequence"/>
</dbReference>
<gene>
    <name evidence="1" type="ORF">GCM10011611_03210</name>
</gene>
<dbReference type="AlphaFoldDB" id="A0A8J2YQ73"/>
<evidence type="ECO:0000313" key="2">
    <source>
        <dbReference type="Proteomes" id="UP000646365"/>
    </source>
</evidence>
<reference evidence="1" key="1">
    <citation type="journal article" date="2014" name="Int. J. Syst. Evol. Microbiol.">
        <title>Complete genome sequence of Corynebacterium casei LMG S-19264T (=DSM 44701T), isolated from a smear-ripened cheese.</title>
        <authorList>
            <consortium name="US DOE Joint Genome Institute (JGI-PGF)"/>
            <person name="Walter F."/>
            <person name="Albersmeier A."/>
            <person name="Kalinowski J."/>
            <person name="Ruckert C."/>
        </authorList>
    </citation>
    <scope>NUCLEOTIDE SEQUENCE</scope>
    <source>
        <strain evidence="1">CGMCC 1.15725</strain>
    </source>
</reference>
<organism evidence="1 2">
    <name type="scientific">Aliidongia dinghuensis</name>
    <dbReference type="NCBI Taxonomy" id="1867774"/>
    <lineage>
        <taxon>Bacteria</taxon>
        <taxon>Pseudomonadati</taxon>
        <taxon>Pseudomonadota</taxon>
        <taxon>Alphaproteobacteria</taxon>
        <taxon>Rhodospirillales</taxon>
        <taxon>Dongiaceae</taxon>
        <taxon>Aliidongia</taxon>
    </lineage>
</organism>
<evidence type="ECO:0000313" key="1">
    <source>
        <dbReference type="EMBL" id="GGF00982.1"/>
    </source>
</evidence>